<dbReference type="FunCoup" id="D2VRL0">
    <property type="interactions" value="569"/>
</dbReference>
<dbReference type="Pfam" id="PF10433">
    <property type="entry name" value="Beta-prop_RSE1_1st"/>
    <property type="match status" value="1"/>
</dbReference>
<dbReference type="EMBL" id="GG738892">
    <property type="protein sequence ID" value="EFC40480.1"/>
    <property type="molecule type" value="Genomic_DNA"/>
</dbReference>
<keyword evidence="7" id="KW-1185">Reference proteome</keyword>
<gene>
    <name evidence="6" type="ORF">NAEGRDRAFT_80983</name>
</gene>
<dbReference type="Gene3D" id="2.130.10.10">
    <property type="entry name" value="YVTN repeat-like/Quinoprotein amine dehydrogenase"/>
    <property type="match status" value="2"/>
</dbReference>
<dbReference type="PANTHER" id="PTHR10644">
    <property type="entry name" value="DNA REPAIR/RNA PROCESSING CPSF FAMILY"/>
    <property type="match status" value="1"/>
</dbReference>
<dbReference type="InterPro" id="IPR004871">
    <property type="entry name" value="RSE1/DDB1/CPSF1_C"/>
</dbReference>
<evidence type="ECO:0000313" key="6">
    <source>
        <dbReference type="EMBL" id="EFC40480.1"/>
    </source>
</evidence>
<name>D2VRL0_NAEGR</name>
<dbReference type="InterPro" id="IPR058543">
    <property type="entry name" value="Beta-prop_RSE1/DDB1/CPSF1_2nd"/>
</dbReference>
<dbReference type="STRING" id="5762.D2VRL0"/>
<reference evidence="6 7" key="1">
    <citation type="journal article" date="2010" name="Cell">
        <title>The genome of Naegleria gruberi illuminates early eukaryotic versatility.</title>
        <authorList>
            <person name="Fritz-Laylin L.K."/>
            <person name="Prochnik S.E."/>
            <person name="Ginger M.L."/>
            <person name="Dacks J.B."/>
            <person name="Carpenter M.L."/>
            <person name="Field M.C."/>
            <person name="Kuo A."/>
            <person name="Paredez A."/>
            <person name="Chapman J."/>
            <person name="Pham J."/>
            <person name="Shu S."/>
            <person name="Neupane R."/>
            <person name="Cipriano M."/>
            <person name="Mancuso J."/>
            <person name="Tu H."/>
            <person name="Salamov A."/>
            <person name="Lindquist E."/>
            <person name="Shapiro H."/>
            <person name="Lucas S."/>
            <person name="Grigoriev I.V."/>
            <person name="Cande W.Z."/>
            <person name="Fulton C."/>
            <person name="Rokhsar D.S."/>
            <person name="Dawson S.C."/>
        </authorList>
    </citation>
    <scope>NUCLEOTIDE SEQUENCE [LARGE SCALE GENOMIC DNA]</scope>
    <source>
        <strain evidence="6 7">NEG-M</strain>
    </source>
</reference>
<keyword evidence="2" id="KW-0539">Nucleus</keyword>
<dbReference type="RefSeq" id="XP_002673224.1">
    <property type="nucleotide sequence ID" value="XM_002673178.1"/>
</dbReference>
<dbReference type="GeneID" id="8851052"/>
<dbReference type="eggNOG" id="KOG1896">
    <property type="taxonomic scope" value="Eukaryota"/>
</dbReference>
<feature type="domain" description="RSE1/DDB1/CPSF1 second beta-propeller" evidence="5">
    <location>
        <begin position="543"/>
        <end position="899"/>
    </location>
</feature>
<evidence type="ECO:0000256" key="1">
    <source>
        <dbReference type="ARBA" id="ARBA00004123"/>
    </source>
</evidence>
<evidence type="ECO:0000259" key="5">
    <source>
        <dbReference type="Pfam" id="PF23726"/>
    </source>
</evidence>
<evidence type="ECO:0000313" key="7">
    <source>
        <dbReference type="Proteomes" id="UP000006671"/>
    </source>
</evidence>
<dbReference type="GO" id="GO:0003676">
    <property type="term" value="F:nucleic acid binding"/>
    <property type="evidence" value="ECO:0007669"/>
    <property type="project" value="InterPro"/>
</dbReference>
<dbReference type="VEuPathDB" id="AmoebaDB:NAEGRDRAFT_80983"/>
<dbReference type="InterPro" id="IPR050358">
    <property type="entry name" value="RSE1/DDB1/CFT1"/>
</dbReference>
<evidence type="ECO:0000259" key="3">
    <source>
        <dbReference type="Pfam" id="PF03178"/>
    </source>
</evidence>
<dbReference type="OrthoDB" id="6109at2759"/>
<evidence type="ECO:0000259" key="4">
    <source>
        <dbReference type="Pfam" id="PF10433"/>
    </source>
</evidence>
<protein>
    <submittedName>
        <fullName evidence="6">CPSF A subunit</fullName>
    </submittedName>
</protein>
<dbReference type="InterPro" id="IPR018846">
    <property type="entry name" value="Beta-prop_RSE1/DDB1/CPSF1_1st"/>
</dbReference>
<comment type="subcellular location">
    <subcellularLocation>
        <location evidence="1">Nucleus</location>
    </subcellularLocation>
</comment>
<dbReference type="InterPro" id="IPR015943">
    <property type="entry name" value="WD40/YVTN_repeat-like_dom_sf"/>
</dbReference>
<sequence>MFACYKQLHPPTAVSFCLKARFTSANDENLIIVKNNIMEVYLIKPNTSNIVLVKVFELFGVIDSIIAVCLQGMKKEMLLINFEDEAKVSVVEFDEKRSDLKTLSLHYLEDDFLREGKARFFHNQPIILDPQNRFATVIICDSKLVILPFRQSGEDVSLSTEDNFLFALSGDQEEANENVGDQKKHHQPEVQRQVIIDLNDLGIKNVKDYCFLNGYNEPTILFLHENEQTWSGRLAAKSNTSTVTAVSFDLFRKYYPKIWSVGSLPHDCNKLIPLQEDVAGGALVIGMNSIIHINQCATYGLSFNDFAVSNPNLSINFNTFDGPALFFDTVAYTFIARDKLLVSLKDGELYTMYLESGGSRINNINIKKTSNTTPASCMCTLKGNLIFLGSKIGDSVLYEYQEKVEVETSSLDTDEEMSSVFAAGENFEPEKKKRKLADDDDFFAALEKDEEPTVIESFSKVSKKETTKVELKIKHVFTNIGPISHLTAAVTSSFDMSGFKSKTNDNQLSAIACSGIGRHGCLTVLNRSLQPDIQSEATLPFLVKQVWTISQKTEHDLYLILSLEDKTKVFESKATLAEVTSKSMFVTNETTLNIGKIRESIVQVTRKSVMLIGSEPKQVHHSKKEIRSSIILDPYVLLHFYDGSLVLLTHDNGRVTSKQLDIESNHGKITAVCLYKTNPEFEFFGINEKEGKYLCCVYWTDGAFEILSVPDMTCVFSFSQFYQFHTTLFDEGQSSNTTQSEVKYPYVTEMALRGIGSDSEMPYLVSVLSDNTVHIYRSFLDRTTKSKDNRLTRLRFSKFQHDDLLPISEIDKKSQTFTLNLKSKYLFPKSDLGRSQLIPFKNIGGYGGLFKTGEKPFWLFTEHSNLRVHPTQSRDPVTTFTPYHHENCPHGFIYLTDKEQDNKKQSKLHISSLNANVKFNAYWPQRKILLKSTPNVITFHQDTNTCLAFTSVPVKAILPDSIPFPEGKCPPPAEQKHTVKLFSGHNWQEMDKFEFDLHESAVAAKVVYLSKEEYNDDTDISFEEPLNSRKQDLVSVVAVGTAYVQSERELCRGRLLLFDLDPILGRENEYKLNLISSTSVKGPITTLEQVDRYIICSVGNRIYTYYFDWEEKRMHITSFYDTQFYTASLNTVRNFIMFGDIYKSVSFLRWKEKGHRLILLAKDNRPLQVVSSEFLVNNDLLGLAVIDTSKNLQIFSYLPQHQESNDGRNLVPVCDFHIGTLINSLIRMKVRELPDDNTIRLGNVNEKPKQSGKKDITKTNPNHQFILFGSVDGAIGYVAPINEVTHRRLFALQLKMYTQLEQAAGLHPKSFRLYKPLERTEYNYKKNIIDGQLIWNYANINTILQRDLARQIGTNSDNILRSIQELNQATFFF</sequence>
<dbReference type="GO" id="GO:0005634">
    <property type="term" value="C:nucleus"/>
    <property type="evidence" value="ECO:0007669"/>
    <property type="project" value="UniProtKB-SubCell"/>
</dbReference>
<organism evidence="7">
    <name type="scientific">Naegleria gruberi</name>
    <name type="common">Amoeba</name>
    <dbReference type="NCBI Taxonomy" id="5762"/>
    <lineage>
        <taxon>Eukaryota</taxon>
        <taxon>Discoba</taxon>
        <taxon>Heterolobosea</taxon>
        <taxon>Tetramitia</taxon>
        <taxon>Eutetramitia</taxon>
        <taxon>Vahlkampfiidae</taxon>
        <taxon>Naegleria</taxon>
    </lineage>
</organism>
<feature type="domain" description="RSE1/DDB1/CPSF1 C-terminal" evidence="3">
    <location>
        <begin position="977"/>
        <end position="1338"/>
    </location>
</feature>
<dbReference type="Pfam" id="PF23726">
    <property type="entry name" value="Beta-prop_RSE1_2nd"/>
    <property type="match status" value="1"/>
</dbReference>
<proteinExistence type="predicted"/>
<feature type="domain" description="RSE1/DDB1/CPSF1 first beta-propeller" evidence="4">
    <location>
        <begin position="14"/>
        <end position="414"/>
    </location>
</feature>
<evidence type="ECO:0000256" key="2">
    <source>
        <dbReference type="ARBA" id="ARBA00023242"/>
    </source>
</evidence>
<dbReference type="InParanoid" id="D2VRL0"/>
<dbReference type="Proteomes" id="UP000006671">
    <property type="component" value="Unassembled WGS sequence"/>
</dbReference>
<dbReference type="KEGG" id="ngr:NAEGRDRAFT_80983"/>
<accession>D2VRL0</accession>
<dbReference type="OMA" id="PMTKFKL"/>
<dbReference type="Pfam" id="PF03178">
    <property type="entry name" value="CPSF_A"/>
    <property type="match status" value="1"/>
</dbReference>